<dbReference type="Proteomes" id="UP000190797">
    <property type="component" value="Chromosome"/>
</dbReference>
<dbReference type="AlphaFoldDB" id="A0A1U9ZWD6"/>
<accession>A0A1U9ZWD6</accession>
<dbReference type="KEGG" id="noa:BKM31_13015"/>
<gene>
    <name evidence="2" type="ORF">BKM31_13015</name>
</gene>
<organism evidence="2 3">
    <name type="scientific">[Actinomadura] parvosata subsp. kistnae</name>
    <dbReference type="NCBI Taxonomy" id="1909395"/>
    <lineage>
        <taxon>Bacteria</taxon>
        <taxon>Bacillati</taxon>
        <taxon>Actinomycetota</taxon>
        <taxon>Actinomycetes</taxon>
        <taxon>Streptosporangiales</taxon>
        <taxon>Streptosporangiaceae</taxon>
        <taxon>Nonomuraea</taxon>
    </lineage>
</organism>
<dbReference type="OrthoDB" id="9808719at2"/>
<evidence type="ECO:0000313" key="2">
    <source>
        <dbReference type="EMBL" id="AQZ62260.1"/>
    </source>
</evidence>
<dbReference type="RefSeq" id="WP_080038418.1">
    <property type="nucleotide sequence ID" value="NZ_CP017717.1"/>
</dbReference>
<proteinExistence type="predicted"/>
<name>A0A1U9ZWD6_9ACTN</name>
<evidence type="ECO:0000313" key="3">
    <source>
        <dbReference type="Proteomes" id="UP000190797"/>
    </source>
</evidence>
<reference evidence="3" key="1">
    <citation type="journal article" date="2017" name="Med. Chem. Commun.">
        <title>Nonomuraea sp. ATCC 55076 harbours the largest actinomycete chromosome to date and the kistamicin biosynthetic gene cluster.</title>
        <authorList>
            <person name="Nazari B."/>
            <person name="Forneris C.C."/>
            <person name="Gibson M.I."/>
            <person name="Moon K."/>
            <person name="Schramma K.R."/>
            <person name="Seyedsayamdost M.R."/>
        </authorList>
    </citation>
    <scope>NUCLEOTIDE SEQUENCE [LARGE SCALE GENOMIC DNA]</scope>
    <source>
        <strain evidence="3">ATCC 55076</strain>
    </source>
</reference>
<dbReference type="EMBL" id="CP017717">
    <property type="protein sequence ID" value="AQZ62260.1"/>
    <property type="molecule type" value="Genomic_DNA"/>
</dbReference>
<evidence type="ECO:0000259" key="1">
    <source>
        <dbReference type="Pfam" id="PF12680"/>
    </source>
</evidence>
<dbReference type="STRING" id="1909395.BKM31_13015"/>
<feature type="domain" description="SnoaL-like" evidence="1">
    <location>
        <begin position="8"/>
        <end position="110"/>
    </location>
</feature>
<protein>
    <submittedName>
        <fullName evidence="2">Polyketide cyclase</fullName>
    </submittedName>
</protein>
<dbReference type="Gene3D" id="3.10.450.50">
    <property type="match status" value="1"/>
</dbReference>
<dbReference type="InterPro" id="IPR032710">
    <property type="entry name" value="NTF2-like_dom_sf"/>
</dbReference>
<dbReference type="Pfam" id="PF12680">
    <property type="entry name" value="SnoaL_2"/>
    <property type="match status" value="1"/>
</dbReference>
<dbReference type="SUPFAM" id="SSF54427">
    <property type="entry name" value="NTF2-like"/>
    <property type="match status" value="1"/>
</dbReference>
<sequence length="122" mass="13019">MSDTNEPVERYLAAWNETRPDARQALVAEVFAEDATYTDPVVAVRGRDGLDATIAAVQGQFEGLRFSLGGPVDAHHDIARFTWHLGAASADPLVVGFDVVVIGDDGRISQVLGFLDRVPAGA</sequence>
<dbReference type="InterPro" id="IPR037401">
    <property type="entry name" value="SnoaL-like"/>
</dbReference>
<keyword evidence="3" id="KW-1185">Reference proteome</keyword>